<dbReference type="PRINTS" id="PR00344">
    <property type="entry name" value="BCTRLSENSOR"/>
</dbReference>
<dbReference type="InterPro" id="IPR050351">
    <property type="entry name" value="BphY/WalK/GraS-like"/>
</dbReference>
<dbReference type="EC" id="2.7.13.3" evidence="3"/>
<dbReference type="InterPro" id="IPR036890">
    <property type="entry name" value="HATPase_C_sf"/>
</dbReference>
<evidence type="ECO:0000256" key="10">
    <source>
        <dbReference type="ARBA" id="ARBA00023136"/>
    </source>
</evidence>
<gene>
    <name evidence="13" type="ORF">C7383_106144</name>
</gene>
<comment type="catalytic activity">
    <reaction evidence="1">
        <text>ATP + protein L-histidine = ADP + protein N-phospho-L-histidine.</text>
        <dbReference type="EC" id="2.7.13.3"/>
    </reaction>
</comment>
<keyword evidence="6 11" id="KW-0812">Transmembrane</keyword>
<keyword evidence="9" id="KW-0902">Two-component regulatory system</keyword>
<evidence type="ECO:0000313" key="13">
    <source>
        <dbReference type="EMBL" id="PWJ75574.1"/>
    </source>
</evidence>
<keyword evidence="14" id="KW-1185">Reference proteome</keyword>
<evidence type="ECO:0000256" key="5">
    <source>
        <dbReference type="ARBA" id="ARBA00022679"/>
    </source>
</evidence>
<reference evidence="13 14" key="1">
    <citation type="submission" date="2018-05" db="EMBL/GenBank/DDBJ databases">
        <authorList>
            <person name="Goeker M."/>
            <person name="Huntemann M."/>
            <person name="Clum A."/>
            <person name="Pillay M."/>
            <person name="Palaniappan K."/>
            <person name="Varghese N."/>
            <person name="Mikhailova N."/>
            <person name="Stamatis D."/>
            <person name="Reddy T."/>
            <person name="Daum C."/>
            <person name="Shapiro N."/>
            <person name="Ivanova N."/>
            <person name="Kyrpides N."/>
            <person name="Woyke T."/>
        </authorList>
    </citation>
    <scope>NUCLEOTIDE SEQUENCE [LARGE SCALE GENOMIC DNA]</scope>
    <source>
        <strain evidence="13 14">DSM 26524</strain>
    </source>
</reference>
<dbReference type="InterPro" id="IPR005467">
    <property type="entry name" value="His_kinase_dom"/>
</dbReference>
<feature type="transmembrane region" description="Helical" evidence="11">
    <location>
        <begin position="37"/>
        <end position="58"/>
    </location>
</feature>
<dbReference type="GO" id="GO:0000155">
    <property type="term" value="F:phosphorelay sensor kinase activity"/>
    <property type="evidence" value="ECO:0007669"/>
    <property type="project" value="TreeGrafter"/>
</dbReference>
<dbReference type="PANTHER" id="PTHR45453:SF2">
    <property type="entry name" value="HISTIDINE KINASE"/>
    <property type="match status" value="1"/>
</dbReference>
<dbReference type="Gene3D" id="3.30.565.10">
    <property type="entry name" value="Histidine kinase-like ATPase, C-terminal domain"/>
    <property type="match status" value="1"/>
</dbReference>
<evidence type="ECO:0000256" key="3">
    <source>
        <dbReference type="ARBA" id="ARBA00012438"/>
    </source>
</evidence>
<evidence type="ECO:0000256" key="11">
    <source>
        <dbReference type="SAM" id="Phobius"/>
    </source>
</evidence>
<dbReference type="PROSITE" id="PS50109">
    <property type="entry name" value="HIS_KIN"/>
    <property type="match status" value="1"/>
</dbReference>
<keyword evidence="8 11" id="KW-1133">Transmembrane helix</keyword>
<keyword evidence="5" id="KW-0808">Transferase</keyword>
<accession>A0AB73T458</accession>
<comment type="caution">
    <text evidence="13">The sequence shown here is derived from an EMBL/GenBank/DDBJ whole genome shotgun (WGS) entry which is preliminary data.</text>
</comment>
<organism evidence="13 14">
    <name type="scientific">Murimonas intestini</name>
    <dbReference type="NCBI Taxonomy" id="1337051"/>
    <lineage>
        <taxon>Bacteria</taxon>
        <taxon>Bacillati</taxon>
        <taxon>Bacillota</taxon>
        <taxon>Clostridia</taxon>
        <taxon>Lachnospirales</taxon>
        <taxon>Lachnospiraceae</taxon>
        <taxon>Murimonas</taxon>
    </lineage>
</organism>
<evidence type="ECO:0000256" key="2">
    <source>
        <dbReference type="ARBA" id="ARBA00004651"/>
    </source>
</evidence>
<dbReference type="SUPFAM" id="SSF55874">
    <property type="entry name" value="ATPase domain of HSP90 chaperone/DNA topoisomerase II/histidine kinase"/>
    <property type="match status" value="1"/>
</dbReference>
<dbReference type="GO" id="GO:0005886">
    <property type="term" value="C:plasma membrane"/>
    <property type="evidence" value="ECO:0007669"/>
    <property type="project" value="UniProtKB-SubCell"/>
</dbReference>
<keyword evidence="10 11" id="KW-0472">Membrane</keyword>
<evidence type="ECO:0000259" key="12">
    <source>
        <dbReference type="PROSITE" id="PS50109"/>
    </source>
</evidence>
<dbReference type="AlphaFoldDB" id="A0AB73T458"/>
<evidence type="ECO:0000256" key="9">
    <source>
        <dbReference type="ARBA" id="ARBA00023012"/>
    </source>
</evidence>
<feature type="domain" description="Histidine kinase" evidence="12">
    <location>
        <begin position="126"/>
        <end position="331"/>
    </location>
</feature>
<evidence type="ECO:0000256" key="1">
    <source>
        <dbReference type="ARBA" id="ARBA00000085"/>
    </source>
</evidence>
<dbReference type="SMART" id="SM00387">
    <property type="entry name" value="HATPase_c"/>
    <property type="match status" value="1"/>
</dbReference>
<dbReference type="EMBL" id="QGGY01000006">
    <property type="protein sequence ID" value="PWJ75574.1"/>
    <property type="molecule type" value="Genomic_DNA"/>
</dbReference>
<evidence type="ECO:0000313" key="14">
    <source>
        <dbReference type="Proteomes" id="UP000245412"/>
    </source>
</evidence>
<sequence>MSFGNYIYEKLLMIILNLFCAAALTIYLRLLGNSLPAAIPILAVWFFILAAVIMKGFFTLRNKAQLLNNQLDMLDQKYLICEMLGKPENGLEKLYQLTLRTANKSMLENVNKIRNAQRDYKEYIEEWIHEIKTPITAVDLICKNHPGPENTRISRELAQINYLVEQALYYARSENVEKDYFIKEFSLSDALAPALMQNRTVLLEEKISLSIDENDTPVCTDEKWLTYILSQILTNSIKYRSPHNPSIHIYSTSAGSGVYLTVEDNGQGISPEDLPRIFEKGFTGSCRNNRKSTGMGLYLCKKLCLKLGLTISADSVLNQGTKITIGFPVGALPHPERRE</sequence>
<dbReference type="GO" id="GO:0016036">
    <property type="term" value="P:cellular response to phosphate starvation"/>
    <property type="evidence" value="ECO:0007669"/>
    <property type="project" value="TreeGrafter"/>
</dbReference>
<dbReference type="InterPro" id="IPR004358">
    <property type="entry name" value="Sig_transdc_His_kin-like_C"/>
</dbReference>
<evidence type="ECO:0000256" key="7">
    <source>
        <dbReference type="ARBA" id="ARBA00022777"/>
    </source>
</evidence>
<evidence type="ECO:0000256" key="6">
    <source>
        <dbReference type="ARBA" id="ARBA00022692"/>
    </source>
</evidence>
<name>A0AB73T458_9FIRM</name>
<keyword evidence="7 13" id="KW-0418">Kinase</keyword>
<protein>
    <recommendedName>
        <fullName evidence="3">histidine kinase</fullName>
        <ecNumber evidence="3">2.7.13.3</ecNumber>
    </recommendedName>
</protein>
<dbReference type="Proteomes" id="UP000245412">
    <property type="component" value="Unassembled WGS sequence"/>
</dbReference>
<dbReference type="Pfam" id="PF02518">
    <property type="entry name" value="HATPase_c"/>
    <property type="match status" value="1"/>
</dbReference>
<dbReference type="InterPro" id="IPR003594">
    <property type="entry name" value="HATPase_dom"/>
</dbReference>
<proteinExistence type="predicted"/>
<keyword evidence="4" id="KW-1003">Cell membrane</keyword>
<dbReference type="GO" id="GO:0004721">
    <property type="term" value="F:phosphoprotein phosphatase activity"/>
    <property type="evidence" value="ECO:0007669"/>
    <property type="project" value="TreeGrafter"/>
</dbReference>
<evidence type="ECO:0000256" key="4">
    <source>
        <dbReference type="ARBA" id="ARBA00022475"/>
    </source>
</evidence>
<dbReference type="RefSeq" id="WP_257497647.1">
    <property type="nucleotide sequence ID" value="NZ_JANKBI010000004.1"/>
</dbReference>
<comment type="subcellular location">
    <subcellularLocation>
        <location evidence="2">Cell membrane</location>
        <topology evidence="2">Multi-pass membrane protein</topology>
    </subcellularLocation>
</comment>
<evidence type="ECO:0000256" key="8">
    <source>
        <dbReference type="ARBA" id="ARBA00022989"/>
    </source>
</evidence>
<dbReference type="PANTHER" id="PTHR45453">
    <property type="entry name" value="PHOSPHATE REGULON SENSOR PROTEIN PHOR"/>
    <property type="match status" value="1"/>
</dbReference>
<feature type="transmembrane region" description="Helical" evidence="11">
    <location>
        <begin position="12"/>
        <end position="31"/>
    </location>
</feature>